<accession>A0A5D2Q058</accession>
<dbReference type="GO" id="GO:0005545">
    <property type="term" value="F:1-phosphatidylinositol binding"/>
    <property type="evidence" value="ECO:0007669"/>
    <property type="project" value="TreeGrafter"/>
</dbReference>
<dbReference type="PANTHER" id="PTHR22951:SF24">
    <property type="entry name" value="ENTH DOMAIN-CONTAINING PROTEIN"/>
    <property type="match status" value="1"/>
</dbReference>
<keyword evidence="4" id="KW-0254">Endocytosis</keyword>
<evidence type="ECO:0000313" key="11">
    <source>
        <dbReference type="Proteomes" id="UP000322667"/>
    </source>
</evidence>
<dbReference type="GO" id="GO:0030136">
    <property type="term" value="C:clathrin-coated vesicle"/>
    <property type="evidence" value="ECO:0007669"/>
    <property type="project" value="UniProtKB-SubCell"/>
</dbReference>
<dbReference type="Gene3D" id="1.25.40.90">
    <property type="match status" value="1"/>
</dbReference>
<dbReference type="GO" id="GO:0006900">
    <property type="term" value="P:vesicle budding from membrane"/>
    <property type="evidence" value="ECO:0007669"/>
    <property type="project" value="TreeGrafter"/>
</dbReference>
<evidence type="ECO:0000256" key="1">
    <source>
        <dbReference type="ARBA" id="ARBA00004132"/>
    </source>
</evidence>
<dbReference type="GO" id="GO:0005794">
    <property type="term" value="C:Golgi apparatus"/>
    <property type="evidence" value="ECO:0007669"/>
    <property type="project" value="UniProtKB-SubCell"/>
</dbReference>
<dbReference type="GO" id="GO:0072583">
    <property type="term" value="P:clathrin-dependent endocytosis"/>
    <property type="evidence" value="ECO:0007669"/>
    <property type="project" value="InterPro"/>
</dbReference>
<evidence type="ECO:0000256" key="8">
    <source>
        <dbReference type="ARBA" id="ARBA00023329"/>
    </source>
</evidence>
<dbReference type="GO" id="GO:0005546">
    <property type="term" value="F:phosphatidylinositol-4,5-bisphosphate binding"/>
    <property type="evidence" value="ECO:0007669"/>
    <property type="project" value="TreeGrafter"/>
</dbReference>
<keyword evidence="7" id="KW-0168">Coated pit</keyword>
<comment type="subcellular location">
    <subcellularLocation>
        <location evidence="1">Cytoplasmic vesicle</location>
        <location evidence="1">Clathrin-coated vesicle</location>
    </subcellularLocation>
    <subcellularLocation>
        <location evidence="2">Golgi apparatus</location>
    </subcellularLocation>
    <subcellularLocation>
        <location evidence="3">Membrane</location>
        <location evidence="3">Clathrin-coated pit</location>
    </subcellularLocation>
</comment>
<dbReference type="GO" id="GO:0000149">
    <property type="term" value="F:SNARE binding"/>
    <property type="evidence" value="ECO:0007669"/>
    <property type="project" value="TreeGrafter"/>
</dbReference>
<keyword evidence="6" id="KW-0472">Membrane</keyword>
<dbReference type="PROSITE" id="PS50942">
    <property type="entry name" value="ENTH"/>
    <property type="match status" value="1"/>
</dbReference>
<evidence type="ECO:0000256" key="6">
    <source>
        <dbReference type="ARBA" id="ARBA00023136"/>
    </source>
</evidence>
<dbReference type="SUPFAM" id="SSF48464">
    <property type="entry name" value="ENTH/VHS domain"/>
    <property type="match status" value="1"/>
</dbReference>
<dbReference type="InterPro" id="IPR013809">
    <property type="entry name" value="ENTH"/>
</dbReference>
<gene>
    <name evidence="10" type="ORF">ES332_A06G038700v1</name>
</gene>
<reference evidence="10 11" key="1">
    <citation type="submission" date="2019-07" db="EMBL/GenBank/DDBJ databases">
        <title>WGS assembly of Gossypium tomentosum.</title>
        <authorList>
            <person name="Chen Z.J."/>
            <person name="Sreedasyam A."/>
            <person name="Ando A."/>
            <person name="Song Q."/>
            <person name="De L."/>
            <person name="Hulse-Kemp A."/>
            <person name="Ding M."/>
            <person name="Ye W."/>
            <person name="Kirkbride R."/>
            <person name="Jenkins J."/>
            <person name="Plott C."/>
            <person name="Lovell J."/>
            <person name="Lin Y.-M."/>
            <person name="Vaughn R."/>
            <person name="Liu B."/>
            <person name="Li W."/>
            <person name="Simpson S."/>
            <person name="Scheffler B."/>
            <person name="Saski C."/>
            <person name="Grover C."/>
            <person name="Hu G."/>
            <person name="Conover J."/>
            <person name="Carlson J."/>
            <person name="Shu S."/>
            <person name="Boston L."/>
            <person name="Williams M."/>
            <person name="Peterson D."/>
            <person name="Mcgee K."/>
            <person name="Jones D."/>
            <person name="Wendel J."/>
            <person name="Stelly D."/>
            <person name="Grimwood J."/>
            <person name="Schmutz J."/>
        </authorList>
    </citation>
    <scope>NUCLEOTIDE SEQUENCE [LARGE SCALE GENOMIC DNA]</scope>
    <source>
        <strain evidence="10">7179.01</strain>
    </source>
</reference>
<evidence type="ECO:0000256" key="2">
    <source>
        <dbReference type="ARBA" id="ARBA00004555"/>
    </source>
</evidence>
<dbReference type="InterPro" id="IPR045192">
    <property type="entry name" value="AP180-like"/>
</dbReference>
<name>A0A5D2Q058_GOSTO</name>
<proteinExistence type="predicted"/>
<dbReference type="CDD" id="cd16987">
    <property type="entry name" value="ANTH_N_AP180_plant"/>
    <property type="match status" value="1"/>
</dbReference>
<evidence type="ECO:0000313" key="10">
    <source>
        <dbReference type="EMBL" id="TYI21463.1"/>
    </source>
</evidence>
<keyword evidence="8" id="KW-0968">Cytoplasmic vesicle</keyword>
<evidence type="ECO:0000259" key="9">
    <source>
        <dbReference type="PROSITE" id="PS50942"/>
    </source>
</evidence>
<protein>
    <recommendedName>
        <fullName evidence="9">ENTH domain-containing protein</fullName>
    </recommendedName>
</protein>
<evidence type="ECO:0000256" key="3">
    <source>
        <dbReference type="ARBA" id="ARBA00004600"/>
    </source>
</evidence>
<dbReference type="PANTHER" id="PTHR22951">
    <property type="entry name" value="CLATHRIN ASSEMBLY PROTEIN"/>
    <property type="match status" value="1"/>
</dbReference>
<keyword evidence="11" id="KW-1185">Reference proteome</keyword>
<dbReference type="Pfam" id="PF07651">
    <property type="entry name" value="ANTH"/>
    <property type="match status" value="1"/>
</dbReference>
<dbReference type="InterPro" id="IPR048050">
    <property type="entry name" value="ANTH_N_plant"/>
</dbReference>
<dbReference type="InterPro" id="IPR011417">
    <property type="entry name" value="ANTH_dom"/>
</dbReference>
<evidence type="ECO:0000256" key="4">
    <source>
        <dbReference type="ARBA" id="ARBA00022583"/>
    </source>
</evidence>
<organism evidence="10 11">
    <name type="scientific">Gossypium tomentosum</name>
    <name type="common">Hawaiian cotton</name>
    <name type="synonym">Gossypium sandvicense</name>
    <dbReference type="NCBI Taxonomy" id="34277"/>
    <lineage>
        <taxon>Eukaryota</taxon>
        <taxon>Viridiplantae</taxon>
        <taxon>Streptophyta</taxon>
        <taxon>Embryophyta</taxon>
        <taxon>Tracheophyta</taxon>
        <taxon>Spermatophyta</taxon>
        <taxon>Magnoliopsida</taxon>
        <taxon>eudicotyledons</taxon>
        <taxon>Gunneridae</taxon>
        <taxon>Pentapetalae</taxon>
        <taxon>rosids</taxon>
        <taxon>malvids</taxon>
        <taxon>Malvales</taxon>
        <taxon>Malvaceae</taxon>
        <taxon>Malvoideae</taxon>
        <taxon>Gossypium</taxon>
    </lineage>
</organism>
<feature type="domain" description="ENTH" evidence="9">
    <location>
        <begin position="26"/>
        <end position="164"/>
    </location>
</feature>
<dbReference type="GO" id="GO:0048268">
    <property type="term" value="P:clathrin coat assembly"/>
    <property type="evidence" value="ECO:0007669"/>
    <property type="project" value="InterPro"/>
</dbReference>
<dbReference type="GO" id="GO:0032050">
    <property type="term" value="F:clathrin heavy chain binding"/>
    <property type="evidence" value="ECO:0007669"/>
    <property type="project" value="TreeGrafter"/>
</dbReference>
<dbReference type="EMBL" id="CM017615">
    <property type="protein sequence ID" value="TYI21463.1"/>
    <property type="molecule type" value="Genomic_DNA"/>
</dbReference>
<evidence type="ECO:0000256" key="5">
    <source>
        <dbReference type="ARBA" id="ARBA00023034"/>
    </source>
</evidence>
<keyword evidence="5" id="KW-0333">Golgi apparatus</keyword>
<dbReference type="SMART" id="SM00273">
    <property type="entry name" value="ENTH"/>
    <property type="match status" value="1"/>
</dbReference>
<dbReference type="FunFam" id="1.25.40.90:FF:000035">
    <property type="entry name" value="Putative clathrin assembly protein At4g40080"/>
    <property type="match status" value="1"/>
</dbReference>
<evidence type="ECO:0000256" key="7">
    <source>
        <dbReference type="ARBA" id="ARBA00023176"/>
    </source>
</evidence>
<dbReference type="Proteomes" id="UP000322667">
    <property type="component" value="Chromosome A06"/>
</dbReference>
<dbReference type="AlphaFoldDB" id="A0A5D2Q058"/>
<dbReference type="InterPro" id="IPR008942">
    <property type="entry name" value="ENTH_VHS"/>
</dbReference>
<dbReference type="GO" id="GO:0005905">
    <property type="term" value="C:clathrin-coated pit"/>
    <property type="evidence" value="ECO:0007669"/>
    <property type="project" value="UniProtKB-SubCell"/>
</dbReference>
<sequence>MGYHKRLRIVSGILKDKGSFVKTTLSTKRHKASTRRVILRATTHGSSVPPSDHRIAAVIGLGHGSRFTACTCIQAVMDRLHRTKDSSVALKCLYIIHNIINKGSFILKDQLAVYPSSGGRNFLNLSTFRDGSDSETCDMSAWVRWYAGILEQNLMVSRILGYHLNSPRSKNEIIGFLNSDLLKELDVLVNFADHLGNVPADSLYLQRKSLVHEIVRLVSEDYRSVQREIFVRVTELGARMASLSWSECTEFLSCINRFEGCKDRIAVLLVNRNRNDDLWGLIKETKANLVAAIEKKENKGKMVVVATADNESNNLTRFSQLFRLAPSGRWLSFDRVTS</sequence>